<dbReference type="PANTHER" id="PTHR43884:SF12">
    <property type="entry name" value="ISOVALERYL-COA DEHYDROGENASE, MITOCHONDRIAL-RELATED"/>
    <property type="match status" value="1"/>
</dbReference>
<dbReference type="Pfam" id="PF00153">
    <property type="entry name" value="Mito_carr"/>
    <property type="match status" value="3"/>
</dbReference>
<dbReference type="InterPro" id="IPR002067">
    <property type="entry name" value="MCP"/>
</dbReference>
<comment type="subcellular location">
    <subcellularLocation>
        <location evidence="2">Mitochondrion inner membrane</location>
        <topology evidence="2">Multi-pass membrane protein</topology>
    </subcellularLocation>
</comment>
<feature type="repeat" description="Solcar" evidence="14">
    <location>
        <begin position="120"/>
        <end position="211"/>
    </location>
</feature>
<keyword evidence="15" id="KW-0560">Oxidoreductase</keyword>
<dbReference type="FunFam" id="1.50.40.10:FF:000009">
    <property type="entry name" value="Mitochondrial 2-oxoglutarate/malate carrier protein"/>
    <property type="match status" value="1"/>
</dbReference>
<evidence type="ECO:0000256" key="6">
    <source>
        <dbReference type="ARBA" id="ARBA00022630"/>
    </source>
</evidence>
<comment type="similarity">
    <text evidence="4 15">Belongs to the acyl-CoA dehydrogenase family.</text>
</comment>
<comment type="similarity">
    <text evidence="3">Belongs to the mitochondrial carrier (TC 2.A.29) family.</text>
</comment>
<proteinExistence type="inferred from homology"/>
<dbReference type="InterPro" id="IPR006091">
    <property type="entry name" value="Acyl-CoA_Oxase/DH_mid-dom"/>
</dbReference>
<keyword evidence="13 14" id="KW-0472">Membrane</keyword>
<dbReference type="InterPro" id="IPR009100">
    <property type="entry name" value="AcylCoA_DH/oxidase_NM_dom_sf"/>
</dbReference>
<dbReference type="Gene3D" id="1.50.40.10">
    <property type="entry name" value="Mitochondrial carrier domain"/>
    <property type="match status" value="1"/>
</dbReference>
<dbReference type="GO" id="GO:0050660">
    <property type="term" value="F:flavin adenine dinucleotide binding"/>
    <property type="evidence" value="ECO:0007669"/>
    <property type="project" value="InterPro"/>
</dbReference>
<dbReference type="FunFam" id="1.20.140.10:FF:000012">
    <property type="entry name" value="Acyl-CoA dehydrogenase fadE12"/>
    <property type="match status" value="1"/>
</dbReference>
<keyword evidence="7 14" id="KW-0812">Transmembrane</keyword>
<dbReference type="PANTHER" id="PTHR43884">
    <property type="entry name" value="ACYL-COA DEHYDROGENASE"/>
    <property type="match status" value="1"/>
</dbReference>
<dbReference type="Gene3D" id="2.40.110.10">
    <property type="entry name" value="Butyryl-CoA Dehydrogenase, subunit A, domain 2"/>
    <property type="match status" value="1"/>
</dbReference>
<evidence type="ECO:0000259" key="16">
    <source>
        <dbReference type="Pfam" id="PF00441"/>
    </source>
</evidence>
<dbReference type="InterPro" id="IPR018108">
    <property type="entry name" value="MCP_transmembrane"/>
</dbReference>
<dbReference type="Gene3D" id="1.10.540.10">
    <property type="entry name" value="Acyl-CoA dehydrogenase/oxidase, N-terminal domain"/>
    <property type="match status" value="1"/>
</dbReference>
<reference evidence="19 20" key="1">
    <citation type="journal article" date="2020" name="bioRxiv">
        <title>A chromosome-scale genome assembly for the Fusarium oxysporum strain Fo5176 to establish a model Arabidopsis-fungal pathosystem.</title>
        <authorList>
            <person name="Fokkens L."/>
            <person name="Guo L."/>
            <person name="Dora S."/>
            <person name="Wang B."/>
            <person name="Ye K."/>
            <person name="Sanchez-Rodriguez C."/>
            <person name="Croll D."/>
        </authorList>
    </citation>
    <scope>NUCLEOTIDE SEQUENCE [LARGE SCALE GENOMIC DNA]</scope>
    <source>
        <strain evidence="19 20">Fo5176</strain>
    </source>
</reference>
<feature type="domain" description="Acyl-CoA dehydrogenase/oxidase N-terminal" evidence="18">
    <location>
        <begin position="318"/>
        <end position="431"/>
    </location>
</feature>
<dbReference type="CDD" id="cd00567">
    <property type="entry name" value="ACAD"/>
    <property type="match status" value="1"/>
</dbReference>
<evidence type="ECO:0000256" key="15">
    <source>
        <dbReference type="RuleBase" id="RU362125"/>
    </source>
</evidence>
<dbReference type="PRINTS" id="PR00926">
    <property type="entry name" value="MITOCARRIER"/>
</dbReference>
<evidence type="ECO:0000256" key="7">
    <source>
        <dbReference type="ARBA" id="ARBA00022692"/>
    </source>
</evidence>
<evidence type="ECO:0000256" key="13">
    <source>
        <dbReference type="ARBA" id="ARBA00023136"/>
    </source>
</evidence>
<feature type="domain" description="Acyl-CoA oxidase/dehydrogenase middle" evidence="17">
    <location>
        <begin position="435"/>
        <end position="532"/>
    </location>
</feature>
<evidence type="ECO:0000256" key="11">
    <source>
        <dbReference type="ARBA" id="ARBA00022989"/>
    </source>
</evidence>
<evidence type="ECO:0000259" key="17">
    <source>
        <dbReference type="Pfam" id="PF02770"/>
    </source>
</evidence>
<comment type="caution">
    <text evidence="19">The sequence shown here is derived from an EMBL/GenBank/DDBJ whole genome shotgun (WGS) entry which is preliminary data.</text>
</comment>
<keyword evidence="11" id="KW-1133">Transmembrane helix</keyword>
<dbReference type="Pfam" id="PF02771">
    <property type="entry name" value="Acyl-CoA_dh_N"/>
    <property type="match status" value="1"/>
</dbReference>
<evidence type="ECO:0000256" key="8">
    <source>
        <dbReference type="ARBA" id="ARBA00022737"/>
    </source>
</evidence>
<dbReference type="GO" id="GO:0003995">
    <property type="term" value="F:acyl-CoA dehydrogenase activity"/>
    <property type="evidence" value="ECO:0007669"/>
    <property type="project" value="TreeGrafter"/>
</dbReference>
<protein>
    <recommendedName>
        <fullName evidence="21">Acyl-CoA dehydrogenase</fullName>
    </recommendedName>
</protein>
<dbReference type="Pfam" id="PF00441">
    <property type="entry name" value="Acyl-CoA_dh_1"/>
    <property type="match status" value="1"/>
</dbReference>
<dbReference type="InterPro" id="IPR023395">
    <property type="entry name" value="MCP_dom_sf"/>
</dbReference>
<dbReference type="SUPFAM" id="SSF56645">
    <property type="entry name" value="Acyl-CoA dehydrogenase NM domain-like"/>
    <property type="match status" value="1"/>
</dbReference>
<dbReference type="InterPro" id="IPR037069">
    <property type="entry name" value="AcylCoA_DH/ox_N_sf"/>
</dbReference>
<evidence type="ECO:0000256" key="14">
    <source>
        <dbReference type="PROSITE-ProRule" id="PRU00282"/>
    </source>
</evidence>
<keyword evidence="10 15" id="KW-0274">FAD</keyword>
<dbReference type="Proteomes" id="UP000593570">
    <property type="component" value="Unassembled WGS sequence"/>
</dbReference>
<gene>
    <name evidence="19" type="ORF">HZS61_016043</name>
</gene>
<name>A0A8H6GLK3_FUSOX</name>
<comment type="cofactor">
    <cofactor evidence="1 15">
        <name>FAD</name>
        <dbReference type="ChEBI" id="CHEBI:57692"/>
    </cofactor>
</comment>
<evidence type="ECO:0000256" key="2">
    <source>
        <dbReference type="ARBA" id="ARBA00004448"/>
    </source>
</evidence>
<keyword evidence="9" id="KW-0999">Mitochondrion inner membrane</keyword>
<dbReference type="Pfam" id="PF02770">
    <property type="entry name" value="Acyl-CoA_dh_M"/>
    <property type="match status" value="1"/>
</dbReference>
<accession>A0A8H6GLK3</accession>
<keyword evidence="5" id="KW-0813">Transport</keyword>
<dbReference type="Gene3D" id="1.20.140.10">
    <property type="entry name" value="Butyryl-CoA Dehydrogenase, subunit A, domain 3"/>
    <property type="match status" value="1"/>
</dbReference>
<evidence type="ECO:0000256" key="12">
    <source>
        <dbReference type="ARBA" id="ARBA00023128"/>
    </source>
</evidence>
<evidence type="ECO:0000256" key="4">
    <source>
        <dbReference type="ARBA" id="ARBA00009347"/>
    </source>
</evidence>
<dbReference type="InterPro" id="IPR046373">
    <property type="entry name" value="Acyl-CoA_Oxase/DH_mid-dom_sf"/>
</dbReference>
<evidence type="ECO:0000313" key="20">
    <source>
        <dbReference type="Proteomes" id="UP000593570"/>
    </source>
</evidence>
<dbReference type="PROSITE" id="PS50920">
    <property type="entry name" value="SOLCAR"/>
    <property type="match status" value="3"/>
</dbReference>
<evidence type="ECO:0000256" key="5">
    <source>
        <dbReference type="ARBA" id="ARBA00022448"/>
    </source>
</evidence>
<keyword evidence="12" id="KW-0496">Mitochondrion</keyword>
<dbReference type="InterPro" id="IPR036250">
    <property type="entry name" value="AcylCo_DH-like_C"/>
</dbReference>
<evidence type="ECO:0000256" key="10">
    <source>
        <dbReference type="ARBA" id="ARBA00022827"/>
    </source>
</evidence>
<dbReference type="SUPFAM" id="SSF47203">
    <property type="entry name" value="Acyl-CoA dehydrogenase C-terminal domain-like"/>
    <property type="match status" value="1"/>
</dbReference>
<dbReference type="AlphaFoldDB" id="A0A8H6GLK3"/>
<dbReference type="EMBL" id="JACDXP010000008">
    <property type="protein sequence ID" value="KAF6519626.1"/>
    <property type="molecule type" value="Genomic_DNA"/>
</dbReference>
<evidence type="ECO:0000259" key="18">
    <source>
        <dbReference type="Pfam" id="PF02771"/>
    </source>
</evidence>
<evidence type="ECO:0000256" key="9">
    <source>
        <dbReference type="ARBA" id="ARBA00022792"/>
    </source>
</evidence>
<feature type="domain" description="Acyl-CoA dehydrogenase/oxidase C-terminal" evidence="16">
    <location>
        <begin position="545"/>
        <end position="691"/>
    </location>
</feature>
<dbReference type="GO" id="GO:0005743">
    <property type="term" value="C:mitochondrial inner membrane"/>
    <property type="evidence" value="ECO:0007669"/>
    <property type="project" value="UniProtKB-SubCell"/>
</dbReference>
<organism evidence="19 20">
    <name type="scientific">Fusarium oxysporum f. sp. conglutinans</name>
    <dbReference type="NCBI Taxonomy" id="100902"/>
    <lineage>
        <taxon>Eukaryota</taxon>
        <taxon>Fungi</taxon>
        <taxon>Dikarya</taxon>
        <taxon>Ascomycota</taxon>
        <taxon>Pezizomycotina</taxon>
        <taxon>Sordariomycetes</taxon>
        <taxon>Hypocreomycetidae</taxon>
        <taxon>Hypocreales</taxon>
        <taxon>Nectriaceae</taxon>
        <taxon>Fusarium</taxon>
        <taxon>Fusarium oxysporum species complex</taxon>
    </lineage>
</organism>
<evidence type="ECO:0000256" key="1">
    <source>
        <dbReference type="ARBA" id="ARBA00001974"/>
    </source>
</evidence>
<dbReference type="GO" id="GO:0055085">
    <property type="term" value="P:transmembrane transport"/>
    <property type="evidence" value="ECO:0007669"/>
    <property type="project" value="InterPro"/>
</dbReference>
<feature type="repeat" description="Solcar" evidence="14">
    <location>
        <begin position="21"/>
        <end position="108"/>
    </location>
</feature>
<evidence type="ECO:0000256" key="3">
    <source>
        <dbReference type="ARBA" id="ARBA00006375"/>
    </source>
</evidence>
<keyword evidence="6 15" id="KW-0285">Flavoprotein</keyword>
<evidence type="ECO:0008006" key="21">
    <source>
        <dbReference type="Google" id="ProtNLM"/>
    </source>
</evidence>
<dbReference type="InterPro" id="IPR009075">
    <property type="entry name" value="AcylCo_DH/oxidase_C"/>
</dbReference>
<evidence type="ECO:0000313" key="19">
    <source>
        <dbReference type="EMBL" id="KAF6519626.1"/>
    </source>
</evidence>
<sequence length="700" mass="76928">MSLASEDKLVNRSLPRSEHLAATLRPFVIGGASGLVATTCIHPIDVIKVRLQLAGQGGSSPSGLFSVARGVVSQGRLLDLYQGISAGYLRQLVYGTARLGLFYTFEDAFKRRASTQDRDINFVERGVAGLLAGALGSFIGTPTEVALIRMQSDGMKPRAERANYRSVFDALSRITRAEGMRGLWSGTTPTVIRACSTNFGQLTFFSEAKHQLARHTEMSSYTQSLAAAAIAGMFAAILSLPFDFVKTRMQWQNKQIGGGVQYTGFFNCIVMVARTEGLAAFGHGFVPYFFRIAPHAPALRQIHSRATEYLPSNLPECTDSQRSVREAISKICAKYTDEYWLERDTEHKFPWELYNDLASNGWLGICLPEEYGGAGLGISEAAVMLQTISESGAGMNGASSVHMNIFGLEPVAKFGTKEQKERWLVPLIQGKERACFGVTEPNTGLDTLRLQSSATRDGDLYRLKGSKIWISTAQVAEKILILVRTTPLDQVKKPSHGLSLFYTDLDRSAVTVTEIPKMGRSAVDSNTLFFEDWKVPASDMIGKEGEGFKMIMHGMNAERVLVGAEALGIGYAALRRASNYVNERVVFGNPVGKYQGIQHPLAECWMNLESARLMIYLAARLYDQGYVDGEYANAGKYLASESAFKAAERAILSHGGMGYAKEYHVERYLREAMLSRIAPISGEMIKNYIGQKVLGLPKSY</sequence>
<keyword evidence="8" id="KW-0677">Repeat</keyword>
<dbReference type="InterPro" id="IPR013786">
    <property type="entry name" value="AcylCoA_DH/ox_N"/>
</dbReference>
<dbReference type="SUPFAM" id="SSF103506">
    <property type="entry name" value="Mitochondrial carrier"/>
    <property type="match status" value="1"/>
</dbReference>
<feature type="repeat" description="Solcar" evidence="14">
    <location>
        <begin position="219"/>
        <end position="309"/>
    </location>
</feature>